<sequence length="84" mass="9721">MKNITQQMMARGGSATVGMPVTLPAVPRREGYTMADIELWEMLQNISTDTALAILMVAVVLLTVIFLWPRFLWELWRSRKKRNR</sequence>
<protein>
    <submittedName>
        <fullName evidence="2">Uncharacterized protein</fullName>
    </submittedName>
</protein>
<feature type="transmembrane region" description="Helical" evidence="1">
    <location>
        <begin position="51"/>
        <end position="73"/>
    </location>
</feature>
<keyword evidence="1" id="KW-0812">Transmembrane</keyword>
<dbReference type="EMBL" id="LCPV01000003">
    <property type="protein sequence ID" value="KKW08026.1"/>
    <property type="molecule type" value="Genomic_DNA"/>
</dbReference>
<name>A0A0G1VNH2_9BACT</name>
<dbReference type="AlphaFoldDB" id="A0A0G1VNH2"/>
<dbReference type="Proteomes" id="UP000034589">
    <property type="component" value="Unassembled WGS sequence"/>
</dbReference>
<proteinExistence type="predicted"/>
<reference evidence="2 3" key="1">
    <citation type="journal article" date="2015" name="Nature">
        <title>rRNA introns, odd ribosomes, and small enigmatic genomes across a large radiation of phyla.</title>
        <authorList>
            <person name="Brown C.T."/>
            <person name="Hug L.A."/>
            <person name="Thomas B.C."/>
            <person name="Sharon I."/>
            <person name="Castelle C.J."/>
            <person name="Singh A."/>
            <person name="Wilkins M.J."/>
            <person name="Williams K.H."/>
            <person name="Banfield J.F."/>
        </authorList>
    </citation>
    <scope>NUCLEOTIDE SEQUENCE [LARGE SCALE GENOMIC DNA]</scope>
</reference>
<evidence type="ECO:0000256" key="1">
    <source>
        <dbReference type="SAM" id="Phobius"/>
    </source>
</evidence>
<evidence type="ECO:0000313" key="2">
    <source>
        <dbReference type="EMBL" id="KKW08026.1"/>
    </source>
</evidence>
<organism evidence="2 3">
    <name type="scientific">Candidatus Kaiserbacteria bacterium GW2011_GWC2_49_12</name>
    <dbReference type="NCBI Taxonomy" id="1618675"/>
    <lineage>
        <taxon>Bacteria</taxon>
        <taxon>Candidatus Kaiseribacteriota</taxon>
    </lineage>
</organism>
<comment type="caution">
    <text evidence="2">The sequence shown here is derived from an EMBL/GenBank/DDBJ whole genome shotgun (WGS) entry which is preliminary data.</text>
</comment>
<keyword evidence="1" id="KW-0472">Membrane</keyword>
<evidence type="ECO:0000313" key="3">
    <source>
        <dbReference type="Proteomes" id="UP000034589"/>
    </source>
</evidence>
<gene>
    <name evidence="2" type="ORF">UY39_C0003G0013</name>
</gene>
<keyword evidence="1" id="KW-1133">Transmembrane helix</keyword>
<accession>A0A0G1VNH2</accession>